<proteinExistence type="predicted"/>
<dbReference type="EMBL" id="JACQPB010000045">
    <property type="protein sequence ID" value="MBI4210864.1"/>
    <property type="molecule type" value="Genomic_DNA"/>
</dbReference>
<accession>A0A8T3YK05</accession>
<dbReference type="Proteomes" id="UP000732298">
    <property type="component" value="Unassembled WGS sequence"/>
</dbReference>
<keyword evidence="1" id="KW-1133">Transmembrane helix</keyword>
<evidence type="ECO:0000313" key="3">
    <source>
        <dbReference type="Proteomes" id="UP000732298"/>
    </source>
</evidence>
<protein>
    <submittedName>
        <fullName evidence="2">Uncharacterized protein</fullName>
    </submittedName>
</protein>
<name>A0A8T3YK05_9ARCH</name>
<feature type="transmembrane region" description="Helical" evidence="1">
    <location>
        <begin position="55"/>
        <end position="75"/>
    </location>
</feature>
<evidence type="ECO:0000313" key="2">
    <source>
        <dbReference type="EMBL" id="MBI4210864.1"/>
    </source>
</evidence>
<evidence type="ECO:0000256" key="1">
    <source>
        <dbReference type="SAM" id="Phobius"/>
    </source>
</evidence>
<keyword evidence="1" id="KW-0812">Transmembrane</keyword>
<dbReference type="AlphaFoldDB" id="A0A8T3YK05"/>
<organism evidence="2 3">
    <name type="scientific">Candidatus Iainarchaeum sp</name>
    <dbReference type="NCBI Taxonomy" id="3101447"/>
    <lineage>
        <taxon>Archaea</taxon>
        <taxon>Candidatus Iainarchaeota</taxon>
        <taxon>Candidatus Iainarchaeia</taxon>
        <taxon>Candidatus Iainarchaeales</taxon>
        <taxon>Candidatus Iainarchaeaceae</taxon>
        <taxon>Candidatus Iainarchaeum</taxon>
    </lineage>
</organism>
<comment type="caution">
    <text evidence="2">The sequence shown here is derived from an EMBL/GenBank/DDBJ whole genome shotgun (WGS) entry which is preliminary data.</text>
</comment>
<reference evidence="2" key="1">
    <citation type="submission" date="2020-07" db="EMBL/GenBank/DDBJ databases">
        <title>Huge and variable diversity of episymbiotic CPR bacteria and DPANN archaea in groundwater ecosystems.</title>
        <authorList>
            <person name="He C.Y."/>
            <person name="Keren R."/>
            <person name="Whittaker M."/>
            <person name="Farag I.F."/>
            <person name="Doudna J."/>
            <person name="Cate J.H.D."/>
            <person name="Banfield J.F."/>
        </authorList>
    </citation>
    <scope>NUCLEOTIDE SEQUENCE</scope>
    <source>
        <strain evidence="2">NC_groundwater_1296_Ag_S-0.2um_52_80</strain>
    </source>
</reference>
<keyword evidence="1" id="KW-0472">Membrane</keyword>
<feature type="transmembrane region" description="Helical" evidence="1">
    <location>
        <begin position="32"/>
        <end position="49"/>
    </location>
</feature>
<gene>
    <name evidence="2" type="ORF">HY544_05145</name>
</gene>
<sequence>MPSLEEKVDSILARNVRVEADKAWELSWTRRGIVAVLTYAVIVALMLSIHDPNPFFNALVPTFAFSVSMSVMPFAKGWWLERVYRK</sequence>